<evidence type="ECO:0000313" key="10">
    <source>
        <dbReference type="Proteomes" id="UP001378592"/>
    </source>
</evidence>
<evidence type="ECO:0000256" key="5">
    <source>
        <dbReference type="ARBA" id="ARBA00025466"/>
    </source>
</evidence>
<dbReference type="AlphaFoldDB" id="A0AAN9Z963"/>
<reference evidence="9 10" key="1">
    <citation type="submission" date="2024-03" db="EMBL/GenBank/DDBJ databases">
        <title>The genome assembly and annotation of the cricket Gryllus longicercus Weissman &amp; Gray.</title>
        <authorList>
            <person name="Szrajer S."/>
            <person name="Gray D."/>
            <person name="Ylla G."/>
        </authorList>
    </citation>
    <scope>NUCLEOTIDE SEQUENCE [LARGE SCALE GENOMIC DNA]</scope>
    <source>
        <strain evidence="9">DAG 2021-001</strain>
        <tissue evidence="9">Whole body minus gut</tissue>
    </source>
</reference>
<evidence type="ECO:0000256" key="7">
    <source>
        <dbReference type="SAM" id="MobiDB-lite"/>
    </source>
</evidence>
<feature type="region of interest" description="Disordered" evidence="7">
    <location>
        <begin position="177"/>
        <end position="256"/>
    </location>
</feature>
<keyword evidence="4" id="KW-0804">Transcription</keyword>
<accession>A0AAN9Z963</accession>
<dbReference type="GO" id="GO:0005634">
    <property type="term" value="C:nucleus"/>
    <property type="evidence" value="ECO:0007669"/>
    <property type="project" value="TreeGrafter"/>
</dbReference>
<evidence type="ECO:0000313" key="9">
    <source>
        <dbReference type="EMBL" id="KAK7873013.1"/>
    </source>
</evidence>
<feature type="compositionally biased region" description="Polar residues" evidence="7">
    <location>
        <begin position="186"/>
        <end position="211"/>
    </location>
</feature>
<dbReference type="InterPro" id="IPR028002">
    <property type="entry name" value="Myb_DNA-bind_5"/>
</dbReference>
<feature type="domain" description="Myb/SANT-like DNA-binding" evidence="8">
    <location>
        <begin position="41"/>
        <end position="113"/>
    </location>
</feature>
<protein>
    <recommendedName>
        <fullName evidence="2">Regulatory protein zeste</fullName>
    </recommendedName>
</protein>
<gene>
    <name evidence="9" type="ORF">R5R35_000313</name>
</gene>
<feature type="compositionally biased region" description="Basic and acidic residues" evidence="7">
    <location>
        <begin position="212"/>
        <end position="223"/>
    </location>
</feature>
<comment type="subunit">
    <text evidence="1">Self-associates forming complexes of several hundred monomers.</text>
</comment>
<evidence type="ECO:0000259" key="8">
    <source>
        <dbReference type="Pfam" id="PF13873"/>
    </source>
</evidence>
<feature type="compositionally biased region" description="Polar residues" evidence="7">
    <location>
        <begin position="224"/>
        <end position="237"/>
    </location>
</feature>
<organism evidence="9 10">
    <name type="scientific">Gryllus longicercus</name>
    <dbReference type="NCBI Taxonomy" id="2509291"/>
    <lineage>
        <taxon>Eukaryota</taxon>
        <taxon>Metazoa</taxon>
        <taxon>Ecdysozoa</taxon>
        <taxon>Arthropoda</taxon>
        <taxon>Hexapoda</taxon>
        <taxon>Insecta</taxon>
        <taxon>Pterygota</taxon>
        <taxon>Neoptera</taxon>
        <taxon>Polyneoptera</taxon>
        <taxon>Orthoptera</taxon>
        <taxon>Ensifera</taxon>
        <taxon>Gryllidea</taxon>
        <taxon>Grylloidea</taxon>
        <taxon>Gryllidae</taxon>
        <taxon>Gryllinae</taxon>
        <taxon>Gryllus</taxon>
    </lineage>
</organism>
<evidence type="ECO:0000256" key="3">
    <source>
        <dbReference type="ARBA" id="ARBA00023015"/>
    </source>
</evidence>
<evidence type="ECO:0000256" key="2">
    <source>
        <dbReference type="ARBA" id="ARBA00016807"/>
    </source>
</evidence>
<keyword evidence="10" id="KW-1185">Reference proteome</keyword>
<dbReference type="Pfam" id="PF13873">
    <property type="entry name" value="Myb_DNA-bind_5"/>
    <property type="match status" value="1"/>
</dbReference>
<evidence type="ECO:0000256" key="1">
    <source>
        <dbReference type="ARBA" id="ARBA00011764"/>
    </source>
</evidence>
<comment type="function">
    <text evidence="5">Involved in transvection phenomena (= synapsis-dependent gene expression), where the synaptic pairing of chromosomes carrying genes with which zeste interacts influences the expression of these genes. Zeste binds to DNA and stimulates transcription from a nearby promoter.</text>
</comment>
<dbReference type="PANTHER" id="PTHR23098:SF16">
    <property type="entry name" value="REGULATORY PROTEIN ZESTE"/>
    <property type="match status" value="1"/>
</dbReference>
<sequence length="359" mass="41425">MRDDFANVETDIPYNPRRLSTRRHVPNLQRAFWMMERERERAVRFSNLEIEVLVDLIKTHILVEAGNLDSTSNAGKRKAWETITTEFWTRTSSNRTEYQLLKKWKNLKHAARKYEAAINGKEQLGPGRAPPPRSPIFEEVLDVIRKEQEALNCSRDITFYPTKVKIKEEIDSFAYPETNDDHLHTEQSTTWEQKRCSTSQEEIPLNNQQHVQRIESDTSERSQHFGSNREPSVSTHNNAKRTDIVEDEGDASDDAISVGGCSIAMERTQDIDSSLPPETQQSPDEGIGAVPSNLAHLVHEKTLALKSAQLALVEKEKKIKDLDIKIREEQLTDIIIRRKHEQELHELRKRRMLRGLSDC</sequence>
<evidence type="ECO:0000256" key="6">
    <source>
        <dbReference type="SAM" id="Coils"/>
    </source>
</evidence>
<evidence type="ECO:0000256" key="4">
    <source>
        <dbReference type="ARBA" id="ARBA00023163"/>
    </source>
</evidence>
<dbReference type="EMBL" id="JAZDUA010000017">
    <property type="protein sequence ID" value="KAK7873013.1"/>
    <property type="molecule type" value="Genomic_DNA"/>
</dbReference>
<proteinExistence type="predicted"/>
<dbReference type="Proteomes" id="UP001378592">
    <property type="component" value="Unassembled WGS sequence"/>
</dbReference>
<dbReference type="PANTHER" id="PTHR23098">
    <property type="entry name" value="AGAP001331-PA-RELATED"/>
    <property type="match status" value="1"/>
</dbReference>
<feature type="coiled-coil region" evidence="6">
    <location>
        <begin position="305"/>
        <end position="332"/>
    </location>
</feature>
<keyword evidence="3" id="KW-0805">Transcription regulation</keyword>
<name>A0AAN9Z963_9ORTH</name>
<keyword evidence="6" id="KW-0175">Coiled coil</keyword>
<comment type="caution">
    <text evidence="9">The sequence shown here is derived from an EMBL/GenBank/DDBJ whole genome shotgun (WGS) entry which is preliminary data.</text>
</comment>